<evidence type="ECO:0000256" key="9">
    <source>
        <dbReference type="ARBA" id="ARBA00023012"/>
    </source>
</evidence>
<reference evidence="13 14" key="1">
    <citation type="submission" date="2019-10" db="EMBL/GenBank/DDBJ databases">
        <authorList>
            <person name="Dong K."/>
        </authorList>
    </citation>
    <scope>NUCLEOTIDE SEQUENCE [LARGE SCALE GENOMIC DNA]</scope>
    <source>
        <strain evidence="13 14">DSM 28960</strain>
    </source>
</reference>
<comment type="caution">
    <text evidence="13">The sequence shown here is derived from an EMBL/GenBank/DDBJ whole genome shotgun (WGS) entry which is preliminary data.</text>
</comment>
<dbReference type="EMBL" id="WITJ01000013">
    <property type="protein sequence ID" value="MQW40182.1"/>
    <property type="molecule type" value="Genomic_DNA"/>
</dbReference>
<dbReference type="InterPro" id="IPR036097">
    <property type="entry name" value="HisK_dim/P_sf"/>
</dbReference>
<dbReference type="InterPro" id="IPR050398">
    <property type="entry name" value="HssS/ArlS-like"/>
</dbReference>
<comment type="catalytic activity">
    <reaction evidence="1">
        <text>ATP + protein L-histidine = ADP + protein N-phospho-L-histidine.</text>
        <dbReference type="EC" id="2.7.13.3"/>
    </reaction>
</comment>
<evidence type="ECO:0000313" key="13">
    <source>
        <dbReference type="EMBL" id="MQW40182.1"/>
    </source>
</evidence>
<dbReference type="InterPro" id="IPR003661">
    <property type="entry name" value="HisK_dim/P_dom"/>
</dbReference>
<keyword evidence="14" id="KW-1185">Reference proteome</keyword>
<dbReference type="Gene3D" id="1.10.287.130">
    <property type="match status" value="1"/>
</dbReference>
<proteinExistence type="predicted"/>
<dbReference type="EC" id="2.7.13.3" evidence="3"/>
<dbReference type="GO" id="GO:0016020">
    <property type="term" value="C:membrane"/>
    <property type="evidence" value="ECO:0007669"/>
    <property type="project" value="UniProtKB-SubCell"/>
</dbReference>
<dbReference type="PANTHER" id="PTHR45528:SF12">
    <property type="entry name" value="SENSOR HISTIDINE KINASE ARSS"/>
    <property type="match status" value="1"/>
</dbReference>
<dbReference type="Proteomes" id="UP000439550">
    <property type="component" value="Unassembled WGS sequence"/>
</dbReference>
<comment type="subcellular location">
    <subcellularLocation>
        <location evidence="2">Membrane</location>
        <topology evidence="2">Multi-pass membrane protein</topology>
    </subcellularLocation>
</comment>
<organism evidence="13 14">
    <name type="scientific">Lactococcus hircilactis</name>
    <dbReference type="NCBI Taxonomy" id="1494462"/>
    <lineage>
        <taxon>Bacteria</taxon>
        <taxon>Bacillati</taxon>
        <taxon>Bacillota</taxon>
        <taxon>Bacilli</taxon>
        <taxon>Lactobacillales</taxon>
        <taxon>Streptococcaceae</taxon>
        <taxon>Lactococcus</taxon>
    </lineage>
</organism>
<evidence type="ECO:0000256" key="11">
    <source>
        <dbReference type="SAM" id="Phobius"/>
    </source>
</evidence>
<keyword evidence="10 11" id="KW-0472">Membrane</keyword>
<dbReference type="InterPro" id="IPR004358">
    <property type="entry name" value="Sig_transdc_His_kin-like_C"/>
</dbReference>
<accession>A0A7X1Z9I1</accession>
<keyword evidence="7 13" id="KW-0418">Kinase</keyword>
<dbReference type="PRINTS" id="PR00344">
    <property type="entry name" value="BCTRLSENSOR"/>
</dbReference>
<dbReference type="GO" id="GO:0000155">
    <property type="term" value="F:phosphorelay sensor kinase activity"/>
    <property type="evidence" value="ECO:0007669"/>
    <property type="project" value="InterPro"/>
</dbReference>
<evidence type="ECO:0000256" key="6">
    <source>
        <dbReference type="ARBA" id="ARBA00022692"/>
    </source>
</evidence>
<dbReference type="SUPFAM" id="SSF55874">
    <property type="entry name" value="ATPase domain of HSP90 chaperone/DNA topoisomerase II/histidine kinase"/>
    <property type="match status" value="1"/>
</dbReference>
<dbReference type="PROSITE" id="PS50109">
    <property type="entry name" value="HIS_KIN"/>
    <property type="match status" value="1"/>
</dbReference>
<feature type="domain" description="Histidine kinase" evidence="12">
    <location>
        <begin position="81"/>
        <end position="287"/>
    </location>
</feature>
<evidence type="ECO:0000313" key="14">
    <source>
        <dbReference type="Proteomes" id="UP000439550"/>
    </source>
</evidence>
<evidence type="ECO:0000256" key="2">
    <source>
        <dbReference type="ARBA" id="ARBA00004141"/>
    </source>
</evidence>
<keyword evidence="8 11" id="KW-1133">Transmembrane helix</keyword>
<dbReference type="PANTHER" id="PTHR45528">
    <property type="entry name" value="SENSOR HISTIDINE KINASE CPXA"/>
    <property type="match status" value="1"/>
</dbReference>
<dbReference type="AlphaFoldDB" id="A0A7X1Z9I1"/>
<feature type="transmembrane region" description="Helical" evidence="11">
    <location>
        <begin position="6"/>
        <end position="24"/>
    </location>
</feature>
<name>A0A7X1Z9I1_9LACT</name>
<dbReference type="RefSeq" id="WP_153496845.1">
    <property type="nucleotide sequence ID" value="NZ_CBCRWP010000019.1"/>
</dbReference>
<evidence type="ECO:0000256" key="8">
    <source>
        <dbReference type="ARBA" id="ARBA00022989"/>
    </source>
</evidence>
<gene>
    <name evidence="13" type="ORF">GHI93_09610</name>
</gene>
<dbReference type="OrthoDB" id="9786919at2"/>
<evidence type="ECO:0000256" key="4">
    <source>
        <dbReference type="ARBA" id="ARBA00022553"/>
    </source>
</evidence>
<evidence type="ECO:0000256" key="5">
    <source>
        <dbReference type="ARBA" id="ARBA00022679"/>
    </source>
</evidence>
<evidence type="ECO:0000256" key="7">
    <source>
        <dbReference type="ARBA" id="ARBA00022777"/>
    </source>
</evidence>
<evidence type="ECO:0000256" key="10">
    <source>
        <dbReference type="ARBA" id="ARBA00023136"/>
    </source>
</evidence>
<protein>
    <recommendedName>
        <fullName evidence="3">histidine kinase</fullName>
        <ecNumber evidence="3">2.7.13.3</ecNumber>
    </recommendedName>
</protein>
<dbReference type="InterPro" id="IPR036890">
    <property type="entry name" value="HATPase_C_sf"/>
</dbReference>
<dbReference type="FunFam" id="1.10.287.130:FF:000001">
    <property type="entry name" value="Two-component sensor histidine kinase"/>
    <property type="match status" value="1"/>
</dbReference>
<keyword evidence="5" id="KW-0808">Transferase</keyword>
<dbReference type="Pfam" id="PF02518">
    <property type="entry name" value="HATPase_c"/>
    <property type="match status" value="1"/>
</dbReference>
<keyword evidence="4" id="KW-0597">Phosphoprotein</keyword>
<dbReference type="InterPro" id="IPR005467">
    <property type="entry name" value="His_kinase_dom"/>
</dbReference>
<dbReference type="SMART" id="SM00388">
    <property type="entry name" value="HisKA"/>
    <property type="match status" value="1"/>
</dbReference>
<evidence type="ECO:0000256" key="3">
    <source>
        <dbReference type="ARBA" id="ARBA00012438"/>
    </source>
</evidence>
<sequence length="287" mass="32704">MMVGIAIITIVTYFIGLLLIRRYSRKLSQPIEQLAIEVNQNSTLLNIPDSPAEVKALAINFNGLITRLQEKVAQEQQFTSDVSHELRTPVMAIRGYISLIKRRGKDHPEIIEKSLDYLDRESKRLKDLIEDLLMLARQSSELSENEIEKFSLSDLVDDTVKRVQLTLQQHIYTLGAKELSIKSNSFAIQEILTIFLENAGRYSSNDSKIFVKFDEKEIQVIDEGIGIADEEKIKIFHRFYRGDKSRGEQPGTGLGLAIAQQYAIQNKIGLSVKNHHPKGTIFIMRFN</sequence>
<dbReference type="Gene3D" id="3.30.565.10">
    <property type="entry name" value="Histidine kinase-like ATPase, C-terminal domain"/>
    <property type="match status" value="1"/>
</dbReference>
<dbReference type="SMART" id="SM00387">
    <property type="entry name" value="HATPase_c"/>
    <property type="match status" value="1"/>
</dbReference>
<dbReference type="Pfam" id="PF00512">
    <property type="entry name" value="HisKA"/>
    <property type="match status" value="1"/>
</dbReference>
<dbReference type="CDD" id="cd00082">
    <property type="entry name" value="HisKA"/>
    <property type="match status" value="1"/>
</dbReference>
<evidence type="ECO:0000259" key="12">
    <source>
        <dbReference type="PROSITE" id="PS50109"/>
    </source>
</evidence>
<keyword evidence="9" id="KW-0902">Two-component regulatory system</keyword>
<evidence type="ECO:0000256" key="1">
    <source>
        <dbReference type="ARBA" id="ARBA00000085"/>
    </source>
</evidence>
<dbReference type="InterPro" id="IPR003594">
    <property type="entry name" value="HATPase_dom"/>
</dbReference>
<dbReference type="SUPFAM" id="SSF47384">
    <property type="entry name" value="Homodimeric domain of signal transducing histidine kinase"/>
    <property type="match status" value="1"/>
</dbReference>
<keyword evidence="6 11" id="KW-0812">Transmembrane</keyword>